<name>C0B6H2_9FIRM</name>
<reference evidence="2 3" key="1">
    <citation type="submission" date="2009-02" db="EMBL/GenBank/DDBJ databases">
        <authorList>
            <person name="Fulton L."/>
            <person name="Clifton S."/>
            <person name="Fulton B."/>
            <person name="Xu J."/>
            <person name="Minx P."/>
            <person name="Pepin K.H."/>
            <person name="Johnson M."/>
            <person name="Bhonagiri V."/>
            <person name="Nash W.E."/>
            <person name="Mardis E.R."/>
            <person name="Wilson R.K."/>
        </authorList>
    </citation>
    <scope>NUCLEOTIDE SEQUENCE [LARGE SCALE GENOMIC DNA]</scope>
    <source>
        <strain evidence="2 3">ATCC 27758</strain>
    </source>
</reference>
<dbReference type="AlphaFoldDB" id="C0B6H2"/>
<proteinExistence type="predicted"/>
<evidence type="ECO:0000313" key="2">
    <source>
        <dbReference type="EMBL" id="EEG90892.1"/>
    </source>
</evidence>
<gene>
    <name evidence="2" type="ORF">COPCOM_00743</name>
</gene>
<protein>
    <recommendedName>
        <fullName evidence="1">PurM-like C-terminal domain-containing protein</fullName>
    </recommendedName>
</protein>
<sequence length="110" mass="12349">MAEASNVTFELNVHDIAYLDEAISYAKMGLVPAGAYKNKGYSYQKVDFRNVEDHFIDLLYDPQTSGGLLISVEAQYAEAVMEAFEKKRLDTKVSLIGTVTEKSDKLIRLH</sequence>
<evidence type="ECO:0000259" key="1">
    <source>
        <dbReference type="Pfam" id="PF02769"/>
    </source>
</evidence>
<evidence type="ECO:0000313" key="3">
    <source>
        <dbReference type="Proteomes" id="UP000003793"/>
    </source>
</evidence>
<reference evidence="2 3" key="2">
    <citation type="submission" date="2009-03" db="EMBL/GenBank/DDBJ databases">
        <title>Draft genome sequence of Coprococcus comes (ATCC 27758).</title>
        <authorList>
            <person name="Sudarsanam P."/>
            <person name="Ley R."/>
            <person name="Guruge J."/>
            <person name="Turnbaugh P.J."/>
            <person name="Mahowald M."/>
            <person name="Liep D."/>
            <person name="Gordon J."/>
        </authorList>
    </citation>
    <scope>NUCLEOTIDE SEQUENCE [LARGE SCALE GENOMIC DNA]</scope>
    <source>
        <strain evidence="2 3">ATCC 27758</strain>
    </source>
</reference>
<feature type="domain" description="PurM-like C-terminal" evidence="1">
    <location>
        <begin position="1"/>
        <end position="103"/>
    </location>
</feature>
<dbReference type="InterPro" id="IPR036676">
    <property type="entry name" value="PurM-like_C_sf"/>
</dbReference>
<accession>C0B6H2</accession>
<dbReference type="InterPro" id="IPR010918">
    <property type="entry name" value="PurM-like_C_dom"/>
</dbReference>
<dbReference type="Proteomes" id="UP000003793">
    <property type="component" value="Unassembled WGS sequence"/>
</dbReference>
<dbReference type="EMBL" id="ABVR01000036">
    <property type="protein sequence ID" value="EEG90892.1"/>
    <property type="molecule type" value="Genomic_DNA"/>
</dbReference>
<dbReference type="SUPFAM" id="SSF56042">
    <property type="entry name" value="PurM C-terminal domain-like"/>
    <property type="match status" value="1"/>
</dbReference>
<dbReference type="Pfam" id="PF02769">
    <property type="entry name" value="AIRS_C"/>
    <property type="match status" value="1"/>
</dbReference>
<dbReference type="HOGENOM" id="CLU_2166685_0_0_9"/>
<comment type="caution">
    <text evidence="2">The sequence shown here is derived from an EMBL/GenBank/DDBJ whole genome shotgun (WGS) entry which is preliminary data.</text>
</comment>
<organism evidence="2 3">
    <name type="scientific">Coprococcus comes ATCC 27758</name>
    <dbReference type="NCBI Taxonomy" id="470146"/>
    <lineage>
        <taxon>Bacteria</taxon>
        <taxon>Bacillati</taxon>
        <taxon>Bacillota</taxon>
        <taxon>Clostridia</taxon>
        <taxon>Lachnospirales</taxon>
        <taxon>Lachnospiraceae</taxon>
        <taxon>Coprococcus</taxon>
    </lineage>
</organism>
<dbReference type="Gene3D" id="3.90.650.10">
    <property type="entry name" value="PurM-like C-terminal domain"/>
    <property type="match status" value="1"/>
</dbReference>